<dbReference type="GO" id="GO:0003677">
    <property type="term" value="F:DNA binding"/>
    <property type="evidence" value="ECO:0007669"/>
    <property type="project" value="UniProtKB-UniRule"/>
</dbReference>
<dbReference type="InterPro" id="IPR000784">
    <property type="entry name" value="Late_L2"/>
</dbReference>
<evidence type="ECO:0000256" key="1">
    <source>
        <dbReference type="ARBA" id="ARBA00022524"/>
    </source>
</evidence>
<evidence type="ECO:0000256" key="16">
    <source>
        <dbReference type="SAM" id="MobiDB-lite"/>
    </source>
</evidence>
<dbReference type="Pfam" id="PF00513">
    <property type="entry name" value="Late_protein_L2"/>
    <property type="match status" value="1"/>
</dbReference>
<dbReference type="Proteomes" id="UP000095890">
    <property type="component" value="Segment"/>
</dbReference>
<accession>C3PU86</accession>
<protein>
    <recommendedName>
        <fullName evidence="15">Minor capsid protein L2</fullName>
    </recommendedName>
</protein>
<evidence type="ECO:0000256" key="7">
    <source>
        <dbReference type="ARBA" id="ARBA00022844"/>
    </source>
</evidence>
<gene>
    <name evidence="15 17" type="primary">L2</name>
</gene>
<dbReference type="HAMAP" id="MF_04003">
    <property type="entry name" value="PPV_L2"/>
    <property type="match status" value="1"/>
</dbReference>
<dbReference type="GO" id="GO:0046718">
    <property type="term" value="P:symbiont entry into host cell"/>
    <property type="evidence" value="ECO:0007669"/>
    <property type="project" value="UniProtKB-KW"/>
</dbReference>
<comment type="subcellular location">
    <subcellularLocation>
        <location evidence="15">Virion</location>
    </subcellularLocation>
    <subcellularLocation>
        <location evidence="15">Host nucleus</location>
    </subcellularLocation>
</comment>
<keyword evidence="7 15" id="KW-0946">Virion</keyword>
<evidence type="ECO:0000256" key="14">
    <source>
        <dbReference type="ARBA" id="ARBA00023296"/>
    </source>
</evidence>
<feature type="region of interest" description="Disordered" evidence="16">
    <location>
        <begin position="1"/>
        <end position="26"/>
    </location>
</feature>
<evidence type="ECO:0000256" key="4">
    <source>
        <dbReference type="ARBA" id="ARBA00022562"/>
    </source>
</evidence>
<evidence type="ECO:0000256" key="9">
    <source>
        <dbReference type="ARBA" id="ARBA00022952"/>
    </source>
</evidence>
<evidence type="ECO:0000256" key="2">
    <source>
        <dbReference type="ARBA" id="ARBA00022553"/>
    </source>
</evidence>
<dbReference type="GO" id="GO:0075732">
    <property type="term" value="P:viral penetration into host nucleus"/>
    <property type="evidence" value="ECO:0007669"/>
    <property type="project" value="UniProtKB-KW"/>
</dbReference>
<dbReference type="GO" id="GO:0019028">
    <property type="term" value="C:viral capsid"/>
    <property type="evidence" value="ECO:0007669"/>
    <property type="project" value="UniProtKB-UniRule"/>
</dbReference>
<comment type="subunit">
    <text evidence="15">Interacts with major capsid protein L1. Interacts with E2; this interaction inhibits E2 transcriptional activity but not the DNA replication function E2. Interacts with host HSPA8; this interaction is required for L2 nuclear translocation. Interacts with host importins KPNB2 and KPNB3. Forms a complex with importin alpha2-beta1 heterodimers via interaction with the importin alpha2 adapter. Interacts with host DYNLT1; this interaction is essential for virus intracellular transport during entry. Interacts (via C-terminus) with host retromer subunits VPS35 AND VPS29.</text>
</comment>
<evidence type="ECO:0000256" key="3">
    <source>
        <dbReference type="ARBA" id="ARBA00022561"/>
    </source>
</evidence>
<dbReference type="GO" id="GO:0042025">
    <property type="term" value="C:host cell nucleus"/>
    <property type="evidence" value="ECO:0007669"/>
    <property type="project" value="UniProtKB-SubCell"/>
</dbReference>
<comment type="caution">
    <text evidence="15">Lacks conserved residue(s) required for the propagation of feature annotation.</text>
</comment>
<dbReference type="GO" id="GO:0005198">
    <property type="term" value="F:structural molecule activity"/>
    <property type="evidence" value="ECO:0007669"/>
    <property type="project" value="UniProtKB-UniRule"/>
</dbReference>
<proteinExistence type="inferred from homology"/>
<keyword evidence="6" id="KW-1040">Host Golgi apparatus</keyword>
<comment type="PTM">
    <text evidence="15">Highly phosphorylated.</text>
</comment>
<feature type="compositionally biased region" description="Basic residues" evidence="16">
    <location>
        <begin position="1"/>
        <end position="12"/>
    </location>
</feature>
<keyword evidence="3 15" id="KW-0167">Capsid protein</keyword>
<keyword evidence="10" id="KW-1039">Host endosome</keyword>
<keyword evidence="11 15" id="KW-1176">Cytoplasmic inwards viral transport</keyword>
<evidence type="ECO:0000256" key="13">
    <source>
        <dbReference type="ARBA" id="ARBA00023157"/>
    </source>
</evidence>
<keyword evidence="1 15" id="KW-1163">Viral penetration into host nucleus</keyword>
<evidence type="ECO:0000256" key="6">
    <source>
        <dbReference type="ARBA" id="ARBA00022812"/>
    </source>
</evidence>
<name>C3PU86_RHPV1</name>
<evidence type="ECO:0000256" key="5">
    <source>
        <dbReference type="ARBA" id="ARBA00022581"/>
    </source>
</evidence>
<keyword evidence="4 15" id="KW-1048">Host nucleus</keyword>
<keyword evidence="2 15" id="KW-0597">Phosphoprotein</keyword>
<sequence length="477" mass="51145">MKHARLSRRKRATQQSPPRARRKRASATQLYQTCKAAGTCPPDVIPKVEGSTVADQILKYGSMGVFFGGLGIGTGSGTGGRTGYVPLGARPSVVPEVLPRPPVTVEPVAPTDPSIVSLLEESSLIEAGVPAPIVPTHGGFEVTTSETSTPAILDVSQGSSNVHISVNTFNNPAFTEPSVLHPPPPVEASGRLVISSSTVSTQNYEEIPMDTFVITGDHRFNTTSTPIPGSRPPARLGLYGRALQQVRVVDPAFLTTPARLITYDNPVYEGVDDATLQFSHPTIHEPPDPDFLDIVALHRPALTSRRGTVRFSRVGQRASMHTRSGARIGARVHYFQDLSSIAPAEATTESIEMQPLLPAATQDIDLYDIYAVDEDVTSPAQPTLPFPSSTASAVDATLPWTSTVPLSTGLDITLQPGPDIPLQFPLAESPLHPVTPLTPIGHVVVHGGDFYLHPSYYTLHKRRKRMPRFLADVSVAA</sequence>
<feature type="disulfide bond" evidence="15">
    <location>
        <begin position="34"/>
        <end position="40"/>
    </location>
</feature>
<keyword evidence="5 15" id="KW-0945">Host-virus interaction</keyword>
<evidence type="ECO:0000256" key="10">
    <source>
        <dbReference type="ARBA" id="ARBA00023046"/>
    </source>
</evidence>
<evidence type="ECO:0000313" key="17">
    <source>
        <dbReference type="EMBL" id="ABX56081.1"/>
    </source>
</evidence>
<keyword evidence="13 15" id="KW-1015">Disulfide bond</keyword>
<evidence type="ECO:0000313" key="18">
    <source>
        <dbReference type="Proteomes" id="UP000095890"/>
    </source>
</evidence>
<dbReference type="GO" id="GO:0075521">
    <property type="term" value="P:microtubule-dependent intracellular transport of viral material towards nucleus"/>
    <property type="evidence" value="ECO:0007669"/>
    <property type="project" value="UniProtKB-UniRule"/>
</dbReference>
<keyword evidence="14 15" id="KW-1160">Virus entry into host cell</keyword>
<keyword evidence="8 15" id="KW-0426">Late protein</keyword>
<comment type="function">
    <text evidence="15">Minor protein of the capsid that localizes along the inner surface of the virion, within the central cavities beneath the L1 pentamers. Plays a role in capsid stabilization through interaction with the major capsid protein L1. Once the virion enters the host cell, L2 escorts the genomic DNA into the nucleus by promoting escape from the endosomal compartments and traffic through the host Golgi network. Mechanistically, the C-terminus of L2 possesses a cell-penetrating peptide that protudes from the host endosome, interacts with host cytoplasmic retromer cargo and thereby mediates the capsid delivery to the host trans-Golgi network. Plays a role through its interaction with host dynein in the intracellular microtubule-dependent transport of viral capsid toward the nucleus. Mediates the viral genome import into the nucleus through binding to host importins. Once within the nucleus, L2 localizes viral genomes to host PML bodies in order to activate early gene expression for establishment of infection. Later on, promotes late gene expression by interacting with the viral E2 protein and by inhibiting its transcriptional activation functions. During virion assembly, encapsidates the genome by direct interaction with the viral DNA.</text>
</comment>
<reference evidence="17 18" key="1">
    <citation type="journal article" date="2009" name="Virology">
        <title>Genomic diversity and interspecies host infection of alpha12 Macaca fascicularis papillomaviruses (MfPVs).</title>
        <authorList>
            <person name="Chen Z."/>
            <person name="van Doorslaer K."/>
            <person name="Desalle R."/>
            <person name="Wood C.E."/>
            <person name="Kaplan J.R."/>
            <person name="Wagner J.D."/>
            <person name="Burk R.D."/>
        </authorList>
    </citation>
    <scope>NUCLEOTIDE SEQUENCE [LARGE SCALE GENOMIC DNA]</scope>
    <source>
        <strain evidence="17">Mac39</strain>
    </source>
</reference>
<evidence type="ECO:0000256" key="11">
    <source>
        <dbReference type="ARBA" id="ARBA00023120"/>
    </source>
</evidence>
<evidence type="ECO:0000256" key="15">
    <source>
        <dbReference type="HAMAP-Rule" id="MF_04003"/>
    </source>
</evidence>
<keyword evidence="12 15" id="KW-0238">DNA-binding</keyword>
<organism evidence="17 18">
    <name type="scientific">Macaca fascicularis papillomavirus 6</name>
    <dbReference type="NCBI Taxonomy" id="471184"/>
    <lineage>
        <taxon>Viruses</taxon>
        <taxon>Monodnaviria</taxon>
        <taxon>Shotokuvirae</taxon>
        <taxon>Cossaviricota</taxon>
        <taxon>Papovaviricetes</taxon>
        <taxon>Zurhausenvirales</taxon>
        <taxon>Papillomaviridae</taxon>
        <taxon>Firstpapillomavirinae</taxon>
        <taxon>Alphapapillomavirus</taxon>
        <taxon>Rhesus papillomavirus type 1</taxon>
    </lineage>
</organism>
<keyword evidence="9 15" id="KW-1177">Microtubular inwards viral transport</keyword>
<evidence type="ECO:0000256" key="12">
    <source>
        <dbReference type="ARBA" id="ARBA00023125"/>
    </source>
</evidence>
<comment type="similarity">
    <text evidence="15">Belongs to the papillomaviridae L2 protein family.</text>
</comment>
<dbReference type="EMBL" id="EF558840">
    <property type="protein sequence ID" value="ABX56081.1"/>
    <property type="molecule type" value="Genomic_DNA"/>
</dbReference>
<dbReference type="GO" id="GO:0043657">
    <property type="term" value="C:host cell"/>
    <property type="evidence" value="ECO:0007669"/>
    <property type="project" value="GOC"/>
</dbReference>
<evidence type="ECO:0000256" key="8">
    <source>
        <dbReference type="ARBA" id="ARBA00022921"/>
    </source>
</evidence>